<name>A0AAV5KCD6_9ROSI</name>
<gene>
    <name evidence="1" type="ORF">SLEP1_g32055</name>
</gene>
<dbReference type="AlphaFoldDB" id="A0AAV5KCD6"/>
<accession>A0AAV5KCD6</accession>
<organism evidence="1 2">
    <name type="scientific">Rubroshorea leprosula</name>
    <dbReference type="NCBI Taxonomy" id="152421"/>
    <lineage>
        <taxon>Eukaryota</taxon>
        <taxon>Viridiplantae</taxon>
        <taxon>Streptophyta</taxon>
        <taxon>Embryophyta</taxon>
        <taxon>Tracheophyta</taxon>
        <taxon>Spermatophyta</taxon>
        <taxon>Magnoliopsida</taxon>
        <taxon>eudicotyledons</taxon>
        <taxon>Gunneridae</taxon>
        <taxon>Pentapetalae</taxon>
        <taxon>rosids</taxon>
        <taxon>malvids</taxon>
        <taxon>Malvales</taxon>
        <taxon>Dipterocarpaceae</taxon>
        <taxon>Rubroshorea</taxon>
    </lineage>
</organism>
<dbReference type="Proteomes" id="UP001054252">
    <property type="component" value="Unassembled WGS sequence"/>
</dbReference>
<dbReference type="EMBL" id="BPVZ01000059">
    <property type="protein sequence ID" value="GKV22171.1"/>
    <property type="molecule type" value="Genomic_DNA"/>
</dbReference>
<evidence type="ECO:0008006" key="3">
    <source>
        <dbReference type="Google" id="ProtNLM"/>
    </source>
</evidence>
<proteinExistence type="predicted"/>
<comment type="caution">
    <text evidence="1">The sequence shown here is derived from an EMBL/GenBank/DDBJ whole genome shotgun (WGS) entry which is preliminary data.</text>
</comment>
<protein>
    <recommendedName>
        <fullName evidence="3">F-box protein</fullName>
    </recommendedName>
</protein>
<keyword evidence="2" id="KW-1185">Reference proteome</keyword>
<dbReference type="PANTHER" id="PTHR31348:SF4">
    <property type="entry name" value="PHYTOCHROME A-ASSOCIATED F-BOX PROTEIN"/>
    <property type="match status" value="1"/>
</dbReference>
<dbReference type="InterPro" id="IPR040267">
    <property type="entry name" value="EID1-like"/>
</dbReference>
<evidence type="ECO:0000313" key="2">
    <source>
        <dbReference type="Proteomes" id="UP001054252"/>
    </source>
</evidence>
<evidence type="ECO:0000313" key="1">
    <source>
        <dbReference type="EMBL" id="GKV22171.1"/>
    </source>
</evidence>
<dbReference type="PANTHER" id="PTHR31348">
    <property type="entry name" value="EID1-LIKE F-BOX PROTEIN 2-RELATED"/>
    <property type="match status" value="1"/>
</dbReference>
<reference evidence="1 2" key="1">
    <citation type="journal article" date="2021" name="Commun. Biol.">
        <title>The genome of Shorea leprosula (Dipterocarpaceae) highlights the ecological relevance of drought in aseasonal tropical rainforests.</title>
        <authorList>
            <person name="Ng K.K.S."/>
            <person name="Kobayashi M.J."/>
            <person name="Fawcett J.A."/>
            <person name="Hatakeyama M."/>
            <person name="Paape T."/>
            <person name="Ng C.H."/>
            <person name="Ang C.C."/>
            <person name="Tnah L.H."/>
            <person name="Lee C.T."/>
            <person name="Nishiyama T."/>
            <person name="Sese J."/>
            <person name="O'Brien M.J."/>
            <person name="Copetti D."/>
            <person name="Mohd Noor M.I."/>
            <person name="Ong R.C."/>
            <person name="Putra M."/>
            <person name="Sireger I.Z."/>
            <person name="Indrioko S."/>
            <person name="Kosugi Y."/>
            <person name="Izuno A."/>
            <person name="Isagi Y."/>
            <person name="Lee S.L."/>
            <person name="Shimizu K.K."/>
        </authorList>
    </citation>
    <scope>NUCLEOTIDE SEQUENCE [LARGE SCALE GENOMIC DNA]</scope>
    <source>
        <strain evidence="1">214</strain>
    </source>
</reference>
<sequence>MISEDDVLNIVFKLEDDPRNWARLACVCTKFSFLIRNACLKQKRFKTIPAVSTDLLTASYFPPGGWAALHKLAIYCRALLHAGVLFEHADFGLDRKLGPDENYHRLEIPQDSKPPTEPCYSKNEGNLEMGAPASDCSWSLFNDLYFDTVYNASEYQNGLGEEVIEKGAIKVGGDFSVCKKGKIRRSFQSHLASTVWNLSREQGNKLVASRFRAIAYTSVIGLVVFILRRRETTIPRDFPGFQELSRLEDDERWESEQD</sequence>